<reference evidence="12 14" key="2">
    <citation type="submission" date="2020-03" db="EMBL/GenBank/DDBJ databases">
        <title>Genomic Encyclopedia of Type Strains, Phase IV (KMG-IV): sequencing the most valuable type-strain genomes for metagenomic binning, comparative biology and taxonomic classification.</title>
        <authorList>
            <person name="Goeker M."/>
        </authorList>
    </citation>
    <scope>NUCLEOTIDE SEQUENCE [LARGE SCALE GENOMIC DNA]</scope>
    <source>
        <strain evidence="12 14">DSM 26613</strain>
    </source>
</reference>
<evidence type="ECO:0000256" key="2">
    <source>
        <dbReference type="ARBA" id="ARBA00005791"/>
    </source>
</evidence>
<evidence type="ECO:0000256" key="3">
    <source>
        <dbReference type="ARBA" id="ARBA00022729"/>
    </source>
</evidence>
<dbReference type="SUPFAM" id="SSF52833">
    <property type="entry name" value="Thioredoxin-like"/>
    <property type="match status" value="1"/>
</dbReference>
<dbReference type="PANTHER" id="PTHR35891:SF3">
    <property type="entry name" value="THIOL:DISULFIDE INTERCHANGE PROTEIN DSBL"/>
    <property type="match status" value="1"/>
</dbReference>
<dbReference type="InterPro" id="IPR013766">
    <property type="entry name" value="Thioredoxin_domain"/>
</dbReference>
<dbReference type="Proteomes" id="UP000189369">
    <property type="component" value="Chromosome"/>
</dbReference>
<organism evidence="11 13">
    <name type="scientific">Paenalcaligenes hominis</name>
    <dbReference type="NCBI Taxonomy" id="643674"/>
    <lineage>
        <taxon>Bacteria</taxon>
        <taxon>Pseudomonadati</taxon>
        <taxon>Pseudomonadota</taxon>
        <taxon>Betaproteobacteria</taxon>
        <taxon>Burkholderiales</taxon>
        <taxon>Alcaligenaceae</taxon>
        <taxon>Paenalcaligenes</taxon>
    </lineage>
</organism>
<evidence type="ECO:0000313" key="12">
    <source>
        <dbReference type="EMBL" id="NJB65286.1"/>
    </source>
</evidence>
<feature type="domain" description="Thioredoxin" evidence="10">
    <location>
        <begin position="26"/>
        <end position="207"/>
    </location>
</feature>
<dbReference type="EMBL" id="CP019697">
    <property type="protein sequence ID" value="AQS51602.1"/>
    <property type="molecule type" value="Genomic_DNA"/>
</dbReference>
<feature type="signal peptide" evidence="9">
    <location>
        <begin position="1"/>
        <end position="28"/>
    </location>
</feature>
<dbReference type="PANTHER" id="PTHR35891">
    <property type="entry name" value="THIOL:DISULFIDE INTERCHANGE PROTEIN DSBA"/>
    <property type="match status" value="1"/>
</dbReference>
<dbReference type="CDD" id="cd03019">
    <property type="entry name" value="DsbA_DsbA"/>
    <property type="match status" value="1"/>
</dbReference>
<evidence type="ECO:0000313" key="11">
    <source>
        <dbReference type="EMBL" id="AQS51602.1"/>
    </source>
</evidence>
<dbReference type="Proteomes" id="UP000783934">
    <property type="component" value="Unassembled WGS sequence"/>
</dbReference>
<keyword evidence="5 7" id="KW-1015">Disulfide bond</keyword>
<dbReference type="AlphaFoldDB" id="A0A1U9K0R3"/>
<dbReference type="GO" id="GO:0016491">
    <property type="term" value="F:oxidoreductase activity"/>
    <property type="evidence" value="ECO:0007669"/>
    <property type="project" value="InterPro"/>
</dbReference>
<dbReference type="STRING" id="643674.PAEH1_08555"/>
<evidence type="ECO:0000256" key="8">
    <source>
        <dbReference type="PIRSR" id="PIRSR001488-1"/>
    </source>
</evidence>
<keyword evidence="6" id="KW-0676">Redox-active center</keyword>
<evidence type="ECO:0000256" key="9">
    <source>
        <dbReference type="SAM" id="SignalP"/>
    </source>
</evidence>
<sequence length="212" mass="23082">MSYLSFFGRLAATATLAASVLISPLASALEPAPNSYVTLGQAVPSDSVGKVEVLEFFAYSCPHCAVMEPLVDKWASTLGDDVVLKRVPVAFNAGMGDLQRAYFVLEALDRLDLHPKLFAAIHQEKRPVFDKKAIRKWAESEGIEGADFDSAFDSFGVQTKANRANDLIRLYQIQGTPSLAIGGKYVTSPAYTNSYEDTLRVAEALIKQSQTN</sequence>
<dbReference type="InterPro" id="IPR036249">
    <property type="entry name" value="Thioredoxin-like_sf"/>
</dbReference>
<dbReference type="OrthoDB" id="9784896at2"/>
<proteinExistence type="inferred from homology"/>
<feature type="disulfide bond" description="Redox-active" evidence="8">
    <location>
        <begin position="61"/>
        <end position="64"/>
    </location>
</feature>
<protein>
    <recommendedName>
        <fullName evidence="7">Thiol:disulfide interchange protein</fullName>
    </recommendedName>
</protein>
<accession>A0A1U9K0R3</accession>
<dbReference type="KEGG" id="phn:PAEH1_08555"/>
<evidence type="ECO:0000256" key="1">
    <source>
        <dbReference type="ARBA" id="ARBA00004418"/>
    </source>
</evidence>
<dbReference type="RefSeq" id="WP_077734173.1">
    <property type="nucleotide sequence ID" value="NZ_BMCQ01000006.1"/>
</dbReference>
<evidence type="ECO:0000256" key="4">
    <source>
        <dbReference type="ARBA" id="ARBA00022764"/>
    </source>
</evidence>
<gene>
    <name evidence="12" type="ORF">GGR41_001535</name>
    <name evidence="11" type="ORF">PAEH1_08555</name>
</gene>
<evidence type="ECO:0000256" key="7">
    <source>
        <dbReference type="PIRNR" id="PIRNR001488"/>
    </source>
</evidence>
<dbReference type="InterPro" id="IPR001853">
    <property type="entry name" value="DSBA-like_thioredoxin_dom"/>
</dbReference>
<evidence type="ECO:0000259" key="10">
    <source>
        <dbReference type="PROSITE" id="PS51352"/>
    </source>
</evidence>
<dbReference type="GO" id="GO:0042597">
    <property type="term" value="C:periplasmic space"/>
    <property type="evidence" value="ECO:0007669"/>
    <property type="project" value="UniProtKB-SubCell"/>
</dbReference>
<reference evidence="11 13" key="1">
    <citation type="submission" date="2017-01" db="EMBL/GenBank/DDBJ databases">
        <title>Complete Genome Sequence of Paenalcaligenes hominis, Isolated from a paraplegic Patient with neurogenic bladder.</title>
        <authorList>
            <person name="Mukhopadhyay R."/>
            <person name="Joaquin J."/>
            <person name="Hogue R."/>
            <person name="Kilaru A."/>
            <person name="Jospin G."/>
            <person name="Mars K."/>
            <person name="Eisen J.A."/>
            <person name="Chaturvedi V."/>
        </authorList>
    </citation>
    <scope>NUCLEOTIDE SEQUENCE [LARGE SCALE GENOMIC DNA]</scope>
    <source>
        <strain evidence="11 13">15S00501</strain>
    </source>
</reference>
<dbReference type="InterPro" id="IPR023205">
    <property type="entry name" value="DsbA/DsbL"/>
</dbReference>
<evidence type="ECO:0000313" key="13">
    <source>
        <dbReference type="Proteomes" id="UP000189369"/>
    </source>
</evidence>
<keyword evidence="14" id="KW-1185">Reference proteome</keyword>
<evidence type="ECO:0000256" key="5">
    <source>
        <dbReference type="ARBA" id="ARBA00023157"/>
    </source>
</evidence>
<dbReference type="InterPro" id="IPR050824">
    <property type="entry name" value="Thiol_disulfide_DsbA"/>
</dbReference>
<dbReference type="Pfam" id="PF01323">
    <property type="entry name" value="DSBA"/>
    <property type="match status" value="1"/>
</dbReference>
<dbReference type="EMBL" id="JAATIZ010000003">
    <property type="protein sequence ID" value="NJB65286.1"/>
    <property type="molecule type" value="Genomic_DNA"/>
</dbReference>
<dbReference type="PROSITE" id="PS51352">
    <property type="entry name" value="THIOREDOXIN_2"/>
    <property type="match status" value="1"/>
</dbReference>
<dbReference type="PIRSF" id="PIRSF001488">
    <property type="entry name" value="Tdi_protein"/>
    <property type="match status" value="1"/>
</dbReference>
<evidence type="ECO:0000313" key="14">
    <source>
        <dbReference type="Proteomes" id="UP000783934"/>
    </source>
</evidence>
<evidence type="ECO:0000256" key="6">
    <source>
        <dbReference type="ARBA" id="ARBA00023284"/>
    </source>
</evidence>
<keyword evidence="3 9" id="KW-0732">Signal</keyword>
<name>A0A1U9K0R3_9BURK</name>
<dbReference type="Gene3D" id="3.40.30.10">
    <property type="entry name" value="Glutaredoxin"/>
    <property type="match status" value="1"/>
</dbReference>
<keyword evidence="4 7" id="KW-0574">Periplasm</keyword>
<feature type="chain" id="PRO_5012278975" description="Thiol:disulfide interchange protein" evidence="9">
    <location>
        <begin position="29"/>
        <end position="212"/>
    </location>
</feature>
<comment type="subcellular location">
    <subcellularLocation>
        <location evidence="1 7">Periplasm</location>
    </subcellularLocation>
</comment>
<comment type="similarity">
    <text evidence="2">Belongs to the thioredoxin family. DsbA subfamily.</text>
</comment>